<feature type="transmembrane region" description="Helical" evidence="1">
    <location>
        <begin position="44"/>
        <end position="64"/>
    </location>
</feature>
<keyword evidence="1" id="KW-0812">Transmembrane</keyword>
<dbReference type="EMBL" id="CAAHCU010000001">
    <property type="protein sequence ID" value="VGL59754.1"/>
    <property type="molecule type" value="Genomic_DNA"/>
</dbReference>
<evidence type="ECO:0000313" key="2">
    <source>
        <dbReference type="EMBL" id="VGL59754.1"/>
    </source>
</evidence>
<keyword evidence="1" id="KW-1133">Transmembrane helix</keyword>
<keyword evidence="1" id="KW-0472">Membrane</keyword>
<feature type="transmembrane region" description="Helical" evidence="1">
    <location>
        <begin position="7"/>
        <end position="28"/>
    </location>
</feature>
<name>A0A486NM16_KLEPN</name>
<evidence type="ECO:0000256" key="1">
    <source>
        <dbReference type="SAM" id="Phobius"/>
    </source>
</evidence>
<accession>A0A486NM16</accession>
<proteinExistence type="predicted"/>
<protein>
    <submittedName>
        <fullName evidence="2">Type VI secretion protein VasK</fullName>
    </submittedName>
</protein>
<organism evidence="2">
    <name type="scientific">Klebsiella pneumoniae</name>
    <dbReference type="NCBI Taxonomy" id="573"/>
    <lineage>
        <taxon>Bacteria</taxon>
        <taxon>Pseudomonadati</taxon>
        <taxon>Pseudomonadota</taxon>
        <taxon>Gammaproteobacteria</taxon>
        <taxon>Enterobacterales</taxon>
        <taxon>Enterobacteriaceae</taxon>
        <taxon>Klebsiella/Raoultella group</taxon>
        <taxon>Klebsiella</taxon>
        <taxon>Klebsiella pneumoniae complex</taxon>
    </lineage>
</organism>
<gene>
    <name evidence="2" type="ORF">SAMEA4873650_00965</name>
</gene>
<dbReference type="AlphaFoldDB" id="A0A486NM16"/>
<feature type="transmembrane region" description="Helical" evidence="1">
    <location>
        <begin position="369"/>
        <end position="390"/>
    </location>
</feature>
<reference evidence="2" key="1">
    <citation type="submission" date="2019-03" db="EMBL/GenBank/DDBJ databases">
        <authorList>
            <consortium name="Pathogen Informatics"/>
        </authorList>
    </citation>
    <scope>NUCLEOTIDE SEQUENCE</scope>
    <source>
        <strain evidence="2">5012STDY7626448</strain>
    </source>
</reference>
<sequence>MNIPGNGLGRFGLAGLTLAGMAAIWWGITRYGGMLNINTRGEQVLVFVLVCLALVFVFYLPAMSRRVKESLYRRQSQQASVLPGEEGRVALTPPHHITVGEIRQTLRYQYGRAWSRKVRILLIIGSVRDVEHLTPKLTQELWQEDQGTLLLWGGDPGAAVDNAWFTALRKLRYRPADGMVWVTSGFDGVLTTMNRTKPRLTPDEMDSVSHSLKLRYEALGWKLPLYVWSLYEGGNEKNGRITQPVGCLLPAGCTPQIVAEQFTALASLLLEQGIQQICGQPQHNFLLALADQLTREAEAVVEPLSILLNPYRPLPLAGVVFSEASVEAGRSVRHRWGRDNRWETIPDSVLWLPAGLRPRKQGVNWMRGMSVAAAALMLLWAASMTVSFIANRHLVAIAQEQVRLASAEKQPLAVRLHALSA</sequence>